<evidence type="ECO:0000313" key="1">
    <source>
        <dbReference type="EMBL" id="MFC5423307.1"/>
    </source>
</evidence>
<dbReference type="RefSeq" id="WP_377801459.1">
    <property type="nucleotide sequence ID" value="NZ_JBHSLW010000075.1"/>
</dbReference>
<dbReference type="EMBL" id="JBHSLW010000075">
    <property type="protein sequence ID" value="MFC5423307.1"/>
    <property type="molecule type" value="Genomic_DNA"/>
</dbReference>
<proteinExistence type="predicted"/>
<protein>
    <submittedName>
        <fullName evidence="1">Uncharacterized protein</fullName>
    </submittedName>
</protein>
<evidence type="ECO:0000313" key="2">
    <source>
        <dbReference type="Proteomes" id="UP001596053"/>
    </source>
</evidence>
<organism evidence="1 2">
    <name type="scientific">Bosea eneae</name>
    <dbReference type="NCBI Taxonomy" id="151454"/>
    <lineage>
        <taxon>Bacteria</taxon>
        <taxon>Pseudomonadati</taxon>
        <taxon>Pseudomonadota</taxon>
        <taxon>Alphaproteobacteria</taxon>
        <taxon>Hyphomicrobiales</taxon>
        <taxon>Boseaceae</taxon>
        <taxon>Bosea</taxon>
    </lineage>
</organism>
<accession>A0ABW0J040</accession>
<gene>
    <name evidence="1" type="ORF">ACFPOB_27580</name>
</gene>
<sequence length="642" mass="71067">MMHRLEAWVTKRTTVETPVGHPAEPRLALAGSDAKAYVNVLPEVIGAWESLLQHAPSIYRWREGRASSDGERWSALRASWPYLWQHLTNTAYCLALAVWNEDEAGSAQFREALVRWPKTLHQLAGGAEFRRRRYLFSDVMGLSWPEASACVAPLTFEHMPASTPEQLFTVVVRGAHDDVLLLTAGLLLFWTISDKQASDIGARTAMAILQRMGGDDDRIGPLARGLSLRSLFLDLLVRFEIAGERFSDGSYGAVLDRLVEVLDNMTERRVVPGRVCTPSTLHGRDGLLLSFVAILACAVPDTGDDDLQATITALAAEEGILPGGDSALRNTLHELRHVSSSLEQPSPQLMRGIAMLAPGRDGTRLVARLGEIVNSAEATIEAARLQRLRDRPVDPAALDRIRLAVEAALLAEPAQVSFFEGVRIERSPRDDTAEWHEVAVEGVAKAQLVDPPMETPASGFEELLASRTRESAGLRAWGAFTRRARIQRNVGAKVEQEEFWREIAPLVEQVGPAPVLVISQNAEARALRRLVYEVAERRPQLQIERRPRAERLGSYVATVAGVDVYGANFPAGVAWLFSGRALRSIRYSEFKASGDFVAIGFEPDVELQGTLRLRFRRHLEWTLDPIFELRAPDPDEEDDPAT</sequence>
<reference evidence="2" key="1">
    <citation type="journal article" date="2019" name="Int. J. Syst. Evol. Microbiol.">
        <title>The Global Catalogue of Microorganisms (GCM) 10K type strain sequencing project: providing services to taxonomists for standard genome sequencing and annotation.</title>
        <authorList>
            <consortium name="The Broad Institute Genomics Platform"/>
            <consortium name="The Broad Institute Genome Sequencing Center for Infectious Disease"/>
            <person name="Wu L."/>
            <person name="Ma J."/>
        </authorList>
    </citation>
    <scope>NUCLEOTIDE SEQUENCE [LARGE SCALE GENOMIC DNA]</scope>
    <source>
        <strain evidence="2">NCAIM B.01391</strain>
    </source>
</reference>
<comment type="caution">
    <text evidence="1">The sequence shown here is derived from an EMBL/GenBank/DDBJ whole genome shotgun (WGS) entry which is preliminary data.</text>
</comment>
<name>A0ABW0J040_9HYPH</name>
<dbReference type="Proteomes" id="UP001596053">
    <property type="component" value="Unassembled WGS sequence"/>
</dbReference>
<keyword evidence="2" id="KW-1185">Reference proteome</keyword>